<sequence length="256" mass="27215">MTVSTRLLVLALVGADGVVDAGELYAVAGELGMSDQQVRLCVKRLVAEGRFTHEGRGRSAVLRAVPGRADSPWADAAYVRHAFRQDAGLEPWDGRWRVFGFAVPERERAARDGFREALLRLGAAPVQGGLYVSPNPITGIVRDEAARLGVGALTALTTGDLSIAGTGDPLALAGTLWPLDEIAGRYERVGECRPGADPAAAVELAAAFSAAMEPDPLLPPELLPRPWAGAVARAEFARRWRALDGTRLFPLYAGLV</sequence>
<dbReference type="Gene3D" id="1.20.58.1460">
    <property type="match status" value="1"/>
</dbReference>
<evidence type="ECO:0000259" key="1">
    <source>
        <dbReference type="Pfam" id="PF20803"/>
    </source>
</evidence>
<dbReference type="Gene3D" id="3.30.70.2650">
    <property type="match status" value="1"/>
</dbReference>
<dbReference type="InterPro" id="IPR036388">
    <property type="entry name" value="WH-like_DNA-bd_sf"/>
</dbReference>
<organism evidence="2 3">
    <name type="scientific">Actinorhabdospora filicis</name>
    <dbReference type="NCBI Taxonomy" id="1785913"/>
    <lineage>
        <taxon>Bacteria</taxon>
        <taxon>Bacillati</taxon>
        <taxon>Actinomycetota</taxon>
        <taxon>Actinomycetes</taxon>
        <taxon>Micromonosporales</taxon>
        <taxon>Micromonosporaceae</taxon>
        <taxon>Actinorhabdospora</taxon>
    </lineage>
</organism>
<dbReference type="Gene3D" id="1.10.10.10">
    <property type="entry name" value="Winged helix-like DNA-binding domain superfamily/Winged helix DNA-binding domain"/>
    <property type="match status" value="1"/>
</dbReference>
<dbReference type="RefSeq" id="WP_285665262.1">
    <property type="nucleotide sequence ID" value="NZ_BSTX01000003.1"/>
</dbReference>
<accession>A0A9W6W596</accession>
<dbReference type="Proteomes" id="UP001165079">
    <property type="component" value="Unassembled WGS sequence"/>
</dbReference>
<evidence type="ECO:0000313" key="3">
    <source>
        <dbReference type="Proteomes" id="UP001165079"/>
    </source>
</evidence>
<dbReference type="AlphaFoldDB" id="A0A9W6W596"/>
<feature type="domain" description="Transcriptional repressor PaaX-like central Cas2-like" evidence="1">
    <location>
        <begin position="90"/>
        <end position="160"/>
    </location>
</feature>
<dbReference type="Pfam" id="PF20803">
    <property type="entry name" value="PaaX_M"/>
    <property type="match status" value="1"/>
</dbReference>
<dbReference type="GO" id="GO:0006351">
    <property type="term" value="P:DNA-templated transcription"/>
    <property type="evidence" value="ECO:0007669"/>
    <property type="project" value="TreeGrafter"/>
</dbReference>
<reference evidence="2" key="1">
    <citation type="submission" date="2023-03" db="EMBL/GenBank/DDBJ databases">
        <title>Actinorhabdospora filicis NBRC 111898.</title>
        <authorList>
            <person name="Ichikawa N."/>
            <person name="Sato H."/>
            <person name="Tonouchi N."/>
        </authorList>
    </citation>
    <scope>NUCLEOTIDE SEQUENCE</scope>
    <source>
        <strain evidence="2">NBRC 111898</strain>
    </source>
</reference>
<dbReference type="PANTHER" id="PTHR30319">
    <property type="entry name" value="PHENYLACETIC ACID REGULATOR-RELATED TRANSCRIPTIONAL REPRESSOR"/>
    <property type="match status" value="1"/>
</dbReference>
<comment type="caution">
    <text evidence="2">The sequence shown here is derived from an EMBL/GenBank/DDBJ whole genome shotgun (WGS) entry which is preliminary data.</text>
</comment>
<dbReference type="EMBL" id="BSTX01000003">
    <property type="protein sequence ID" value="GLZ80137.1"/>
    <property type="molecule type" value="Genomic_DNA"/>
</dbReference>
<gene>
    <name evidence="2" type="ORF">Afil01_49440</name>
</gene>
<proteinExistence type="predicted"/>
<protein>
    <submittedName>
        <fullName evidence="2">Repressor in the phenylacetic acid catabolism</fullName>
    </submittedName>
</protein>
<evidence type="ECO:0000313" key="2">
    <source>
        <dbReference type="EMBL" id="GLZ80137.1"/>
    </source>
</evidence>
<name>A0A9W6W596_9ACTN</name>
<dbReference type="InterPro" id="IPR048846">
    <property type="entry name" value="PaaX-like_central"/>
</dbReference>
<dbReference type="PANTHER" id="PTHR30319:SF1">
    <property type="entry name" value="TRANSCRIPTIONAL REPRESSOR PAAX"/>
    <property type="match status" value="1"/>
</dbReference>
<keyword evidence="3" id="KW-1185">Reference proteome</keyword>